<comment type="similarity">
    <text evidence="1">Belongs to the peptidase U62 family.</text>
</comment>
<feature type="domain" description="Metalloprotease TldD/E C-terminal" evidence="6">
    <location>
        <begin position="228"/>
        <end position="459"/>
    </location>
</feature>
<evidence type="ECO:0000313" key="8">
    <source>
        <dbReference type="EMBL" id="PSN94316.1"/>
    </source>
</evidence>
<evidence type="ECO:0000256" key="3">
    <source>
        <dbReference type="ARBA" id="ARBA00022801"/>
    </source>
</evidence>
<evidence type="ECO:0000256" key="4">
    <source>
        <dbReference type="ARBA" id="ARBA00023049"/>
    </source>
</evidence>
<feature type="domain" description="Metalloprotease TldD/E N-terminal" evidence="5">
    <location>
        <begin position="23"/>
        <end position="85"/>
    </location>
</feature>
<dbReference type="PIRSF" id="PIRSF004919">
    <property type="entry name" value="TldD"/>
    <property type="match status" value="1"/>
</dbReference>
<dbReference type="AlphaFoldDB" id="A0A2R6B6R1"/>
<keyword evidence="4" id="KW-0482">Metalloprotease</keyword>
<dbReference type="Pfam" id="PF19290">
    <property type="entry name" value="PmbA_TldD_2nd"/>
    <property type="match status" value="1"/>
</dbReference>
<dbReference type="GO" id="GO:0006508">
    <property type="term" value="P:proteolysis"/>
    <property type="evidence" value="ECO:0007669"/>
    <property type="project" value="UniProtKB-KW"/>
</dbReference>
<dbReference type="GO" id="GO:0008237">
    <property type="term" value="F:metallopeptidase activity"/>
    <property type="evidence" value="ECO:0007669"/>
    <property type="project" value="UniProtKB-KW"/>
</dbReference>
<dbReference type="InterPro" id="IPR036059">
    <property type="entry name" value="TldD/PmbA_sf"/>
</dbReference>
<dbReference type="SUPFAM" id="SSF111283">
    <property type="entry name" value="Putative modulator of DNA gyrase, PmbA/TldD"/>
    <property type="match status" value="1"/>
</dbReference>
<dbReference type="Pfam" id="PF01523">
    <property type="entry name" value="PmbA_TldD_1st"/>
    <property type="match status" value="1"/>
</dbReference>
<evidence type="ECO:0000256" key="1">
    <source>
        <dbReference type="ARBA" id="ARBA00005836"/>
    </source>
</evidence>
<dbReference type="InterPro" id="IPR045570">
    <property type="entry name" value="Metalloprtase-TldD/E_cen_dom"/>
</dbReference>
<dbReference type="EMBL" id="NEXH01000027">
    <property type="protein sequence ID" value="PSN94316.1"/>
    <property type="molecule type" value="Genomic_DNA"/>
</dbReference>
<dbReference type="InterPro" id="IPR035068">
    <property type="entry name" value="TldD/PmbA_N"/>
</dbReference>
<comment type="caution">
    <text evidence="8">The sequence shown here is derived from an EMBL/GenBank/DDBJ whole genome shotgun (WGS) entry which is preliminary data.</text>
</comment>
<dbReference type="InterPro" id="IPR002510">
    <property type="entry name" value="Metalloprtase-TldD/E_N"/>
</dbReference>
<dbReference type="PANTHER" id="PTHR30624:SF0">
    <property type="entry name" value="METALLOPROTEASE SLR0863"/>
    <property type="match status" value="1"/>
</dbReference>
<gene>
    <name evidence="8" type="ORF">B9Q06_09670</name>
</gene>
<evidence type="ECO:0000313" key="9">
    <source>
        <dbReference type="Proteomes" id="UP000241284"/>
    </source>
</evidence>
<evidence type="ECO:0000259" key="6">
    <source>
        <dbReference type="Pfam" id="PF19289"/>
    </source>
</evidence>
<sequence>MFSFDEGLVDRFSSLVLDSDFGDIRFGRTQSVTIEVNNGEVRSVRRGSAEGFGLRICSGGIWGFGASTSLTQESLAEAVKQAYSMIRASPPARVKRGISVRPVREKRPPDWRVDPRLVDTSDKLGVCLQADSSSRLEGVSSTLSVYGDSVTEWLVGNNQGTCVSYTTSSPRLAVTVYVKDGSTTHVITESLGSNGGFELFSEEATTRVGVEVASKALRLVGAHPVKGGKYDVVLDPAMTGVYIHEAFGHASEADLVMAGASILEGKLGSKVGSELVGVVDDPTISGLRGSYTYDQEGVRATKSVIVERGVLRGYLHTLESAALLDAEPNGAARAMSPLTEPIARMSNTYIAAGDYVEEDICSDVRLGVAFFGFQYGYVDPGSGKFMFKAQYGRMIRDGELAEYVRDAALTGSTLDVLGRIDALGREVRFMDGTCGKNGQWVPVTTGGPFTRVRGVVVGGQ</sequence>
<evidence type="ECO:0000259" key="7">
    <source>
        <dbReference type="Pfam" id="PF19290"/>
    </source>
</evidence>
<protein>
    <recommendedName>
        <fullName evidence="10">TldD/PmbA family protein</fullName>
    </recommendedName>
</protein>
<evidence type="ECO:0008006" key="10">
    <source>
        <dbReference type="Google" id="ProtNLM"/>
    </source>
</evidence>
<dbReference type="InterPro" id="IPR025502">
    <property type="entry name" value="TldD"/>
</dbReference>
<dbReference type="GO" id="GO:0005829">
    <property type="term" value="C:cytosol"/>
    <property type="evidence" value="ECO:0007669"/>
    <property type="project" value="TreeGrafter"/>
</dbReference>
<organism evidence="8 9">
    <name type="scientific">Candidatus Marsarchaeota G2 archaeon ECH_B_2</name>
    <dbReference type="NCBI Taxonomy" id="1978160"/>
    <lineage>
        <taxon>Archaea</taxon>
        <taxon>Candidatus Marsarchaeota</taxon>
        <taxon>Candidatus Marsarchaeota group 2</taxon>
    </lineage>
</organism>
<dbReference type="InterPro" id="IPR045569">
    <property type="entry name" value="Metalloprtase-TldD/E_C"/>
</dbReference>
<dbReference type="Gene3D" id="3.30.2290.10">
    <property type="entry name" value="PmbA/TldD superfamily"/>
    <property type="match status" value="1"/>
</dbReference>
<keyword evidence="2" id="KW-0645">Protease</keyword>
<keyword evidence="3" id="KW-0378">Hydrolase</keyword>
<proteinExistence type="inferred from homology"/>
<dbReference type="InterPro" id="IPR051463">
    <property type="entry name" value="Peptidase_U62_metallo"/>
</dbReference>
<evidence type="ECO:0000256" key="2">
    <source>
        <dbReference type="ARBA" id="ARBA00022670"/>
    </source>
</evidence>
<dbReference type="PANTHER" id="PTHR30624">
    <property type="entry name" value="UNCHARACTERIZED PROTEIN TLDD AND PMBA"/>
    <property type="match status" value="1"/>
</dbReference>
<feature type="domain" description="Metalloprotease TldD/E central" evidence="7">
    <location>
        <begin position="115"/>
        <end position="219"/>
    </location>
</feature>
<dbReference type="Pfam" id="PF19289">
    <property type="entry name" value="PmbA_TldD_3rd"/>
    <property type="match status" value="1"/>
</dbReference>
<dbReference type="Proteomes" id="UP000241284">
    <property type="component" value="Unassembled WGS sequence"/>
</dbReference>
<name>A0A2R6B6R1_9ARCH</name>
<evidence type="ECO:0000259" key="5">
    <source>
        <dbReference type="Pfam" id="PF01523"/>
    </source>
</evidence>
<accession>A0A2R6B6R1</accession>
<reference evidence="8 9" key="1">
    <citation type="submission" date="2017-04" db="EMBL/GenBank/DDBJ databases">
        <title>Novel microbial lineages endemic to geothermal iron-oxide mats fill important gaps in the evolutionary history of Archaea.</title>
        <authorList>
            <person name="Jay Z.J."/>
            <person name="Beam J.P."/>
            <person name="Dlakic M."/>
            <person name="Rusch D.B."/>
            <person name="Kozubal M.A."/>
            <person name="Inskeep W.P."/>
        </authorList>
    </citation>
    <scope>NUCLEOTIDE SEQUENCE [LARGE SCALE GENOMIC DNA]</scope>
    <source>
        <strain evidence="8">ECH_B_2</strain>
    </source>
</reference>